<sequence>MSFYTSLTGLNAATAQLGVTSNNIANVSTTGFKRSRTDFGDIFATSPLQKASATIGQGVSLKRVVQEFGQGNMMFSSNTLDLAISGDGFFPLKSQDGFQDIFTRNGVFMMNDQYNVVNSAGQRLMAASVDSSGKANLDDMNVLTIPQKTTGMAKQTSKVSLGLNFPADAEVITKDFNRNDPDTYNKSTALTVYDAGGNSYLASVYYVKTQNASQETPNNKWQTYVYVGDKLVNASLQQATNTLGEDMYVNKYGELKAKSDFKTPEEIAELNSSFSKKTIKFSLDNLTDIRTSQPAAVTAGIATDLGTGSNDGVDFANYLNVSKSDLLRQQGSSAVTYPVDSTTVGARDITFGPAAARVTVNIPANGTTAPTLAEVVTALNNNSSFASTYVAQAASPTGTISSVNFGAASTPTNPFASFGVNVGGQQFDLTGLTSTLTSSTFAAELQTKLRAADGGRSDISVSLTSGSLVVTDAAKRNITGMELTKISTAATDVSVGSEPVYGNTVLRITALDPNVTAAEINDTSTGVVVQQNSVTLTGSNQATPYTRAKVSYTFAGAPTVFKASFGPTSAPITVEGTSGTDLADNLNKNATFSADYVASYSGTALTLTAKDPSNANASSISGAVKLYSNTALAPTTFTEINNPGTSAVTNNPVLANGVASILDTTKKSVDDLKNLFSVNIDNAIDPVVVGLDHLLESMSHLSTSQSKKLSGAQIADELTNVISRAYGDEKPFNFSTVGTPTFKLSLTKSNKTVLPDLPIDLSGSKDMRSEDLVREVQSQIDGNSQYSGLVDVTYDTQAQKLVFTPTDNAKVTVSSEQSAMDLSDPLVQGVNDSSVGLTLSPSVSTSPYRALNEQRYGMKVEYDSVKQTFVFKSGTTGDNSGIAITNIRPGSLATQTSKGLGMTGDPANYTVAPSTVDALRGITSKPAVLTGNPLAVNVDNNFSVDSTNNQFVVSVNGITGTVVVPPKDTYTLGTFMEALQNGINNLQSQSKNGLTAESVNGVKVSYNSASSSLEFTTGTASTDSYIKVTGDARWGLDGLDAQFGTTTTWIKPTAFKDEKGATVYIDGFGAESSTATGFDTLPAWSPVYFDKGELTFDTAGNLVSPKQGAQLDTVYLPNGKGALTINIDYSKSTQFASPFSVLSQSQDGAPEGDLVGLAIADDGLVSASFSNGAQKSLGKVVLVNFSNPSGLRQIGDTNYYKTSDSGTPKYGEAGSAGFGTVRSGATERANVDLTQELVDLITEQRNFQANAKAMETSTSMTQTIIQIRN</sequence>
<dbReference type="AlphaFoldDB" id="A0A315G248"/>
<evidence type="ECO:0000259" key="8">
    <source>
        <dbReference type="Pfam" id="PF07559"/>
    </source>
</evidence>
<evidence type="ECO:0000256" key="3">
    <source>
        <dbReference type="ARBA" id="ARBA00019015"/>
    </source>
</evidence>
<feature type="domain" description="Flagellar basal body rod protein N-terminal" evidence="6">
    <location>
        <begin position="3"/>
        <end position="33"/>
    </location>
</feature>
<proteinExistence type="inferred from homology"/>
<evidence type="ECO:0000259" key="7">
    <source>
        <dbReference type="Pfam" id="PF06429"/>
    </source>
</evidence>
<name>A0A315G248_9BURK</name>
<dbReference type="InterPro" id="IPR037925">
    <property type="entry name" value="FlgE/F/G-like"/>
</dbReference>
<organism evidence="10 11">
    <name type="scientific">Limnohabitans curvus</name>
    <dbReference type="NCBI Taxonomy" id="323423"/>
    <lineage>
        <taxon>Bacteria</taxon>
        <taxon>Pseudomonadati</taxon>
        <taxon>Pseudomonadota</taxon>
        <taxon>Betaproteobacteria</taxon>
        <taxon>Burkholderiales</taxon>
        <taxon>Comamonadaceae</taxon>
        <taxon>Limnohabitans</taxon>
    </lineage>
</organism>
<comment type="subcellular location">
    <subcellularLocation>
        <location evidence="1 5">Bacterial flagellum basal body</location>
    </subcellularLocation>
</comment>
<gene>
    <name evidence="10" type="ORF">B9Z44_09655</name>
</gene>
<dbReference type="EMBL" id="NESP01000001">
    <property type="protein sequence ID" value="PUE59817.1"/>
    <property type="molecule type" value="Genomic_DNA"/>
</dbReference>
<reference evidence="10 11" key="1">
    <citation type="submission" date="2017-04" db="EMBL/GenBank/DDBJ databases">
        <title>Unexpected and diverse lifestyles within the genus Limnohabitans.</title>
        <authorList>
            <person name="Kasalicky V."/>
            <person name="Mehrshad M."/>
            <person name="Andrei S.-A."/>
            <person name="Salcher M."/>
            <person name="Kratochvilova H."/>
            <person name="Simek K."/>
            <person name="Ghai R."/>
        </authorList>
    </citation>
    <scope>NUCLEOTIDE SEQUENCE [LARGE SCALE GENOMIC DNA]</scope>
    <source>
        <strain evidence="10 11">MWH-C5</strain>
    </source>
</reference>
<dbReference type="GO" id="GO:0009425">
    <property type="term" value="C:bacterial-type flagellum basal body"/>
    <property type="evidence" value="ECO:0007669"/>
    <property type="project" value="UniProtKB-SubCell"/>
</dbReference>
<dbReference type="Pfam" id="PF06429">
    <property type="entry name" value="Flg_bbr_C"/>
    <property type="match status" value="1"/>
</dbReference>
<evidence type="ECO:0000256" key="4">
    <source>
        <dbReference type="ARBA" id="ARBA00023143"/>
    </source>
</evidence>
<dbReference type="InterPro" id="IPR001444">
    <property type="entry name" value="Flag_bb_rod_N"/>
</dbReference>
<feature type="domain" description="Flagellar basal-body/hook protein C-terminal" evidence="7">
    <location>
        <begin position="1223"/>
        <end position="1267"/>
    </location>
</feature>
<dbReference type="RefSeq" id="WP_108402308.1">
    <property type="nucleotide sequence ID" value="NZ_NESP01000001.1"/>
</dbReference>
<dbReference type="Gene3D" id="2.60.98.20">
    <property type="entry name" value="Flagellar hook protein FlgE"/>
    <property type="match status" value="2"/>
</dbReference>
<dbReference type="InterPro" id="IPR037058">
    <property type="entry name" value="Falgellar_hook_FlgE_sf"/>
</dbReference>
<evidence type="ECO:0000256" key="2">
    <source>
        <dbReference type="ARBA" id="ARBA00009677"/>
    </source>
</evidence>
<evidence type="ECO:0000259" key="6">
    <source>
        <dbReference type="Pfam" id="PF00460"/>
    </source>
</evidence>
<dbReference type="InterPro" id="IPR010930">
    <property type="entry name" value="Flg_bb/hook_C_dom"/>
</dbReference>
<dbReference type="GO" id="GO:0005829">
    <property type="term" value="C:cytosol"/>
    <property type="evidence" value="ECO:0007669"/>
    <property type="project" value="TreeGrafter"/>
</dbReference>
<comment type="caution">
    <text evidence="10">The sequence shown here is derived from an EMBL/GenBank/DDBJ whole genome shotgun (WGS) entry which is preliminary data.</text>
</comment>
<dbReference type="InterPro" id="IPR053967">
    <property type="entry name" value="LlgE_F_G-like_D1"/>
</dbReference>
<protein>
    <recommendedName>
        <fullName evidence="3 5">Flagellar hook protein FlgE</fullName>
    </recommendedName>
</protein>
<dbReference type="GO" id="GO:0009424">
    <property type="term" value="C:bacterial-type flagellum hook"/>
    <property type="evidence" value="ECO:0007669"/>
    <property type="project" value="TreeGrafter"/>
</dbReference>
<dbReference type="Pfam" id="PF00460">
    <property type="entry name" value="Flg_bb_rod"/>
    <property type="match status" value="1"/>
</dbReference>
<feature type="domain" description="Flagellar hook protein FlgE/F/G-like D1" evidence="9">
    <location>
        <begin position="83"/>
        <end position="151"/>
    </location>
</feature>
<keyword evidence="11" id="KW-1185">Reference proteome</keyword>
<feature type="domain" description="Flagellar hook protein FlgE D2" evidence="8">
    <location>
        <begin position="167"/>
        <end position="291"/>
    </location>
</feature>
<evidence type="ECO:0000313" key="11">
    <source>
        <dbReference type="Proteomes" id="UP000251341"/>
    </source>
</evidence>
<dbReference type="InterPro" id="IPR020013">
    <property type="entry name" value="Flagellar_FlgE/F/G"/>
</dbReference>
<dbReference type="Proteomes" id="UP000251341">
    <property type="component" value="Unassembled WGS sequence"/>
</dbReference>
<dbReference type="Pfam" id="PF07559">
    <property type="entry name" value="FlgE_D2"/>
    <property type="match status" value="2"/>
</dbReference>
<evidence type="ECO:0000256" key="5">
    <source>
        <dbReference type="RuleBase" id="RU362116"/>
    </source>
</evidence>
<dbReference type="GO" id="GO:0071978">
    <property type="term" value="P:bacterial-type flagellum-dependent swarming motility"/>
    <property type="evidence" value="ECO:0007669"/>
    <property type="project" value="TreeGrafter"/>
</dbReference>
<comment type="similarity">
    <text evidence="2 5">Belongs to the flagella basal body rod proteins family.</text>
</comment>
<comment type="function">
    <text evidence="5">A flexible structure which links the flagellar filament to the drive apparatus in the basal body.</text>
</comment>
<dbReference type="InterPro" id="IPR011491">
    <property type="entry name" value="FlgE_D2"/>
</dbReference>
<dbReference type="SUPFAM" id="SSF117143">
    <property type="entry name" value="Flagellar hook protein flgE"/>
    <property type="match status" value="2"/>
</dbReference>
<dbReference type="InterPro" id="IPR019776">
    <property type="entry name" value="Flagellar_basal_body_rod_CS"/>
</dbReference>
<dbReference type="NCBIfam" id="TIGR03506">
    <property type="entry name" value="FlgEFG_subfam"/>
    <property type="match status" value="2"/>
</dbReference>
<feature type="domain" description="Flagellar hook protein FlgE D2" evidence="8">
    <location>
        <begin position="1061"/>
        <end position="1148"/>
    </location>
</feature>
<keyword evidence="4 5" id="KW-0975">Bacterial flagellum</keyword>
<evidence type="ECO:0000259" key="9">
    <source>
        <dbReference type="Pfam" id="PF22692"/>
    </source>
</evidence>
<dbReference type="PROSITE" id="PS00588">
    <property type="entry name" value="FLAGELLA_BB_ROD"/>
    <property type="match status" value="1"/>
</dbReference>
<accession>A0A315G248</accession>
<dbReference type="Pfam" id="PF22692">
    <property type="entry name" value="LlgE_F_G_D1"/>
    <property type="match status" value="1"/>
</dbReference>
<evidence type="ECO:0000313" key="10">
    <source>
        <dbReference type="EMBL" id="PUE59817.1"/>
    </source>
</evidence>
<dbReference type="PANTHER" id="PTHR30435">
    <property type="entry name" value="FLAGELLAR PROTEIN"/>
    <property type="match status" value="1"/>
</dbReference>
<evidence type="ECO:0000256" key="1">
    <source>
        <dbReference type="ARBA" id="ARBA00004117"/>
    </source>
</evidence>
<dbReference type="PANTHER" id="PTHR30435:SF1">
    <property type="entry name" value="FLAGELLAR HOOK PROTEIN FLGE"/>
    <property type="match status" value="1"/>
</dbReference>